<dbReference type="Gene3D" id="3.20.20.150">
    <property type="entry name" value="Divalent-metal-dependent TIM barrel enzymes"/>
    <property type="match status" value="1"/>
</dbReference>
<gene>
    <name evidence="3" type="primary">eboE</name>
    <name evidence="3" type="ORF">O4U47_23355</name>
</gene>
<dbReference type="Pfam" id="PF01261">
    <property type="entry name" value="AP_endonuc_2"/>
    <property type="match status" value="1"/>
</dbReference>
<dbReference type="InterPro" id="IPR013022">
    <property type="entry name" value="Xyl_isomerase-like_TIM-brl"/>
</dbReference>
<feature type="domain" description="Xylose isomerase-like TIM barrel" evidence="2">
    <location>
        <begin position="60"/>
        <end position="239"/>
    </location>
</feature>
<dbReference type="RefSeq" id="WP_270680092.1">
    <property type="nucleotide sequence ID" value="NZ_JAQFWP010000055.1"/>
</dbReference>
<protein>
    <submittedName>
        <fullName evidence="3">Metabolite traffic protein EboE</fullName>
    </submittedName>
</protein>
<evidence type="ECO:0000259" key="2">
    <source>
        <dbReference type="Pfam" id="PF01261"/>
    </source>
</evidence>
<dbReference type="SUPFAM" id="SSF51658">
    <property type="entry name" value="Xylose isomerase-like"/>
    <property type="match status" value="1"/>
</dbReference>
<name>A0ABT4TRZ7_9ACTN</name>
<dbReference type="PROSITE" id="PS00730">
    <property type="entry name" value="AP_NUCLEASE_F2_2"/>
    <property type="match status" value="1"/>
</dbReference>
<dbReference type="InterPro" id="IPR036237">
    <property type="entry name" value="Xyl_isomerase-like_sf"/>
</dbReference>
<dbReference type="NCBIfam" id="NF035939">
    <property type="entry name" value="TIM_EboE"/>
    <property type="match status" value="1"/>
</dbReference>
<comment type="caution">
    <text evidence="3">The sequence shown here is derived from an EMBL/GenBank/DDBJ whole genome shotgun (WGS) entry which is preliminary data.</text>
</comment>
<proteinExistence type="predicted"/>
<organism evidence="3 4">
    <name type="scientific">Nocardiopsis suaedae</name>
    <dbReference type="NCBI Taxonomy" id="3018444"/>
    <lineage>
        <taxon>Bacteria</taxon>
        <taxon>Bacillati</taxon>
        <taxon>Actinomycetota</taxon>
        <taxon>Actinomycetes</taxon>
        <taxon>Streptosporangiales</taxon>
        <taxon>Nocardiopsidaceae</taxon>
        <taxon>Nocardiopsis</taxon>
    </lineage>
</organism>
<evidence type="ECO:0000313" key="3">
    <source>
        <dbReference type="EMBL" id="MDA2807465.1"/>
    </source>
</evidence>
<evidence type="ECO:0000313" key="4">
    <source>
        <dbReference type="Proteomes" id="UP001165685"/>
    </source>
</evidence>
<sequence>MRMRHPDGTTVHIAYCTNVHPAEDVDGLIAQIRRYGSGVREALSAERLGLGLWLPAPAARALAASAAETKRLRAALDAAGCEVVTLNAFPYARFHAARVKHDVFAPDWTAPERLEYTLDCARVLARLMPDDAARGSISTVPLGWREGWGPERADQALANLDRLAGGLDGLASEEGRTIRVGLEPEPGCVVETTAGAAAHLGGRAGPSRGSRVGPRVGVCLDTCHLAVGFEEPAEALERVRGAGLPVVKLQASAAVEAPAPGEPGQRAALEAFAEDRFLHQVREGPDEGGGPRARDDLPEALGGADPLPGRDPWRVHFHVPVHRPPAAPLAGTGGHLSEVLRHALGGAAPVTDHVEVETYTWSVLPERERPADDAGLIAGIAAEVAWTRDRLTGLGLEEV</sequence>
<reference evidence="3" key="1">
    <citation type="submission" date="2023-01" db="EMBL/GenBank/DDBJ databases">
        <title>Draft genome sequence of Nocardiopsis sp. LSu2-4 isolated from halophytes.</title>
        <authorList>
            <person name="Duangmal K."/>
            <person name="Chantavorakit T."/>
        </authorList>
    </citation>
    <scope>NUCLEOTIDE SEQUENCE</scope>
    <source>
        <strain evidence="3">LSu2-4</strain>
    </source>
</reference>
<dbReference type="InterPro" id="IPR018246">
    <property type="entry name" value="AP_endonuc_F2_Zn_BS"/>
</dbReference>
<evidence type="ECO:0000256" key="1">
    <source>
        <dbReference type="SAM" id="MobiDB-lite"/>
    </source>
</evidence>
<dbReference type="EMBL" id="JAQFWP010000055">
    <property type="protein sequence ID" value="MDA2807465.1"/>
    <property type="molecule type" value="Genomic_DNA"/>
</dbReference>
<accession>A0ABT4TRZ7</accession>
<keyword evidence="4" id="KW-1185">Reference proteome</keyword>
<feature type="region of interest" description="Disordered" evidence="1">
    <location>
        <begin position="281"/>
        <end position="308"/>
    </location>
</feature>
<dbReference type="Proteomes" id="UP001165685">
    <property type="component" value="Unassembled WGS sequence"/>
</dbReference>